<evidence type="ECO:0000256" key="1">
    <source>
        <dbReference type="ARBA" id="ARBA00004123"/>
    </source>
</evidence>
<accession>A0A8X8Y357</accession>
<protein>
    <submittedName>
        <fullName evidence="10">Uncharacterized protein</fullName>
    </submittedName>
</protein>
<dbReference type="GO" id="GO:0005634">
    <property type="term" value="C:nucleus"/>
    <property type="evidence" value="ECO:0007669"/>
    <property type="project" value="UniProtKB-SubCell"/>
</dbReference>
<gene>
    <name evidence="10" type="ORF">SASPL_114117</name>
</gene>
<evidence type="ECO:0000256" key="2">
    <source>
        <dbReference type="ARBA" id="ARBA00004170"/>
    </source>
</evidence>
<dbReference type="InterPro" id="IPR006121">
    <property type="entry name" value="HMA_dom"/>
</dbReference>
<proteinExistence type="predicted"/>
<evidence type="ECO:0000259" key="8">
    <source>
        <dbReference type="PROSITE" id="PS50846"/>
    </source>
</evidence>
<comment type="subcellular location">
    <subcellularLocation>
        <location evidence="2">Membrane</location>
        <topology evidence="2">Peripheral membrane protein</topology>
    </subcellularLocation>
    <subcellularLocation>
        <location evidence="1">Nucleus</location>
    </subcellularLocation>
</comment>
<dbReference type="CDD" id="cd10017">
    <property type="entry name" value="B3_DNA"/>
    <property type="match status" value="2"/>
</dbReference>
<dbReference type="SUPFAM" id="SSF55008">
    <property type="entry name" value="HMA, heavy metal-associated domain"/>
    <property type="match status" value="1"/>
</dbReference>
<dbReference type="GO" id="GO:0046872">
    <property type="term" value="F:metal ion binding"/>
    <property type="evidence" value="ECO:0007669"/>
    <property type="project" value="UniProtKB-KW"/>
</dbReference>
<dbReference type="InterPro" id="IPR003340">
    <property type="entry name" value="B3_DNA-bd"/>
</dbReference>
<evidence type="ECO:0000256" key="3">
    <source>
        <dbReference type="ARBA" id="ARBA00022723"/>
    </source>
</evidence>
<organism evidence="10">
    <name type="scientific">Salvia splendens</name>
    <name type="common">Scarlet sage</name>
    <dbReference type="NCBI Taxonomy" id="180675"/>
    <lineage>
        <taxon>Eukaryota</taxon>
        <taxon>Viridiplantae</taxon>
        <taxon>Streptophyta</taxon>
        <taxon>Embryophyta</taxon>
        <taxon>Tracheophyta</taxon>
        <taxon>Spermatophyta</taxon>
        <taxon>Magnoliopsida</taxon>
        <taxon>eudicotyledons</taxon>
        <taxon>Gunneridae</taxon>
        <taxon>Pentapetalae</taxon>
        <taxon>asterids</taxon>
        <taxon>lamiids</taxon>
        <taxon>Lamiales</taxon>
        <taxon>Lamiaceae</taxon>
        <taxon>Nepetoideae</taxon>
        <taxon>Mentheae</taxon>
        <taxon>Salviinae</taxon>
        <taxon>Salvia</taxon>
        <taxon>Salvia subgen. Calosphace</taxon>
        <taxon>core Calosphace</taxon>
    </lineage>
</organism>
<dbReference type="GO" id="GO:0003677">
    <property type="term" value="F:DNA binding"/>
    <property type="evidence" value="ECO:0007669"/>
    <property type="project" value="UniProtKB-KW"/>
</dbReference>
<dbReference type="Pfam" id="PF02362">
    <property type="entry name" value="B3"/>
    <property type="match status" value="1"/>
</dbReference>
<dbReference type="GO" id="GO:0016020">
    <property type="term" value="C:membrane"/>
    <property type="evidence" value="ECO:0007669"/>
    <property type="project" value="UniProtKB-SubCell"/>
</dbReference>
<evidence type="ECO:0000256" key="5">
    <source>
        <dbReference type="ARBA" id="ARBA00023125"/>
    </source>
</evidence>
<evidence type="ECO:0000313" key="11">
    <source>
        <dbReference type="Proteomes" id="UP000298416"/>
    </source>
</evidence>
<dbReference type="PANTHER" id="PTHR22814">
    <property type="entry name" value="COPPER TRANSPORT PROTEIN ATOX1-RELATED"/>
    <property type="match status" value="1"/>
</dbReference>
<keyword evidence="5" id="KW-0238">DNA-binding</keyword>
<evidence type="ECO:0000259" key="9">
    <source>
        <dbReference type="PROSITE" id="PS50863"/>
    </source>
</evidence>
<dbReference type="Pfam" id="PF00403">
    <property type="entry name" value="HMA"/>
    <property type="match status" value="1"/>
</dbReference>
<dbReference type="CDD" id="cd00371">
    <property type="entry name" value="HMA"/>
    <property type="match status" value="1"/>
</dbReference>
<reference evidence="10" key="1">
    <citation type="submission" date="2018-01" db="EMBL/GenBank/DDBJ databases">
        <authorList>
            <person name="Mao J.F."/>
        </authorList>
    </citation>
    <scope>NUCLEOTIDE SEQUENCE</scope>
    <source>
        <strain evidence="10">Huo1</strain>
        <tissue evidence="10">Leaf</tissue>
    </source>
</reference>
<keyword evidence="7" id="KW-0539">Nucleus</keyword>
<feature type="domain" description="HMA" evidence="8">
    <location>
        <begin position="233"/>
        <end position="296"/>
    </location>
</feature>
<dbReference type="Gene3D" id="2.40.330.10">
    <property type="entry name" value="DNA-binding pseudobarrel domain"/>
    <property type="match status" value="3"/>
</dbReference>
<dbReference type="AlphaFoldDB" id="A0A8X8Y357"/>
<dbReference type="GO" id="GO:0009626">
    <property type="term" value="P:plant-type hypersensitive response"/>
    <property type="evidence" value="ECO:0007669"/>
    <property type="project" value="UniProtKB-KW"/>
</dbReference>
<reference evidence="10" key="2">
    <citation type="submission" date="2020-08" db="EMBL/GenBank/DDBJ databases">
        <title>Plant Genome Project.</title>
        <authorList>
            <person name="Zhang R.-G."/>
        </authorList>
    </citation>
    <scope>NUCLEOTIDE SEQUENCE</scope>
    <source>
        <strain evidence="10">Huo1</strain>
        <tissue evidence="10">Leaf</tissue>
    </source>
</reference>
<name>A0A8X8Y357_SALSN</name>
<dbReference type="PROSITE" id="PS50863">
    <property type="entry name" value="B3"/>
    <property type="match status" value="2"/>
</dbReference>
<feature type="domain" description="TF-B3" evidence="9">
    <location>
        <begin position="1"/>
        <end position="61"/>
    </location>
</feature>
<keyword evidence="4" id="KW-0805">Transcription regulation</keyword>
<keyword evidence="3" id="KW-0479">Metal-binding</keyword>
<keyword evidence="6" id="KW-0804">Transcription</keyword>
<dbReference type="SUPFAM" id="SSF101936">
    <property type="entry name" value="DNA-binding pseudobarrel domain"/>
    <property type="match status" value="3"/>
</dbReference>
<evidence type="ECO:0000256" key="6">
    <source>
        <dbReference type="ARBA" id="ARBA00023163"/>
    </source>
</evidence>
<dbReference type="Proteomes" id="UP000298416">
    <property type="component" value="Unassembled WGS sequence"/>
</dbReference>
<dbReference type="EMBL" id="PNBA02000005">
    <property type="protein sequence ID" value="KAG6423714.1"/>
    <property type="molecule type" value="Genomic_DNA"/>
</dbReference>
<dbReference type="PROSITE" id="PS50846">
    <property type="entry name" value="HMA_2"/>
    <property type="match status" value="1"/>
</dbReference>
<dbReference type="PANTHER" id="PTHR22814:SF351">
    <property type="entry name" value="HEAVY METAL-ASSOCIATED ISOPRENYLATED PLANT PROTEIN 28"/>
    <property type="match status" value="1"/>
</dbReference>
<sequence length="548" mass="62461">MALRDSNNNLWHLKIEKFIDGWYFTDGWVKFVEDNKLQRGDVLFYQSSSKGVLNFKVMSSSGSEDVRIEPRNAKTTKLRPVKVEVKTEDDIDEKPPKKRDMEKVLDVGEAGTSTCGVKKKKKQDFYGEEIFKPGGMRLPLNPFFVVDVRERRANEMYFPKDVIRDHNIKLPNTLLLMDPKGRTFETTRRPWKDGRVNYCGGWKAIYRANMLNVGDKLICEFIGNGRGVGDIHLKTTEMRVHMCCAGCESKIKKALHKVKGVEEVDIDMSLQKVTASGWADQKKVLKSVRKTGRRAELWQFPYNPEMRNHNFTGHHDHNGSNYGGPSSFYASQTSGSSYNYYKHGYNNHDHARMHHSASSTIFGGRTGDAFSEENPRGCSIIFRCIKCLYGIILINLAGDFMYTENPSKVYSISSPKSLSLRDRYNNLRNVKVEMIGGDWYFKDGWANFAEDNKIKGRDMFMYEYFSHGLLDFKIHGGNGCLTEGAGGRITHTPDCGPIGTASSSKSKAKTTRLLDLKLPQNVTLLDPIGRQFPAKRKMWTDRRLEKSL</sequence>
<dbReference type="SMART" id="SM01019">
    <property type="entry name" value="B3"/>
    <property type="match status" value="1"/>
</dbReference>
<dbReference type="Gene3D" id="3.30.70.100">
    <property type="match status" value="1"/>
</dbReference>
<evidence type="ECO:0000256" key="4">
    <source>
        <dbReference type="ARBA" id="ARBA00023015"/>
    </source>
</evidence>
<evidence type="ECO:0000313" key="10">
    <source>
        <dbReference type="EMBL" id="KAG6423714.1"/>
    </source>
</evidence>
<feature type="domain" description="TF-B3" evidence="9">
    <location>
        <begin position="141"/>
        <end position="237"/>
    </location>
</feature>
<dbReference type="InterPro" id="IPR015300">
    <property type="entry name" value="DNA-bd_pseudobarrel_sf"/>
</dbReference>
<evidence type="ECO:0000256" key="7">
    <source>
        <dbReference type="ARBA" id="ARBA00023242"/>
    </source>
</evidence>
<comment type="caution">
    <text evidence="10">The sequence shown here is derived from an EMBL/GenBank/DDBJ whole genome shotgun (WGS) entry which is preliminary data.</text>
</comment>
<dbReference type="InterPro" id="IPR036163">
    <property type="entry name" value="HMA_dom_sf"/>
</dbReference>
<keyword evidence="11" id="KW-1185">Reference proteome</keyword>